<keyword evidence="3" id="KW-1185">Reference proteome</keyword>
<proteinExistence type="predicted"/>
<dbReference type="Proteomes" id="UP000277580">
    <property type="component" value="Unassembled WGS sequence"/>
</dbReference>
<evidence type="ECO:0000313" key="2">
    <source>
        <dbReference type="EMBL" id="RPB10904.1"/>
    </source>
</evidence>
<reference evidence="2 3" key="1">
    <citation type="journal article" date="2018" name="Nat. Ecol. Evol.">
        <title>Pezizomycetes genomes reveal the molecular basis of ectomycorrhizal truffle lifestyle.</title>
        <authorList>
            <person name="Murat C."/>
            <person name="Payen T."/>
            <person name="Noel B."/>
            <person name="Kuo A."/>
            <person name="Morin E."/>
            <person name="Chen J."/>
            <person name="Kohler A."/>
            <person name="Krizsan K."/>
            <person name="Balestrini R."/>
            <person name="Da Silva C."/>
            <person name="Montanini B."/>
            <person name="Hainaut M."/>
            <person name="Levati E."/>
            <person name="Barry K.W."/>
            <person name="Belfiori B."/>
            <person name="Cichocki N."/>
            <person name="Clum A."/>
            <person name="Dockter R.B."/>
            <person name="Fauchery L."/>
            <person name="Guy J."/>
            <person name="Iotti M."/>
            <person name="Le Tacon F."/>
            <person name="Lindquist E.A."/>
            <person name="Lipzen A."/>
            <person name="Malagnac F."/>
            <person name="Mello A."/>
            <person name="Molinier V."/>
            <person name="Miyauchi S."/>
            <person name="Poulain J."/>
            <person name="Riccioni C."/>
            <person name="Rubini A."/>
            <person name="Sitrit Y."/>
            <person name="Splivallo R."/>
            <person name="Traeger S."/>
            <person name="Wang M."/>
            <person name="Zifcakova L."/>
            <person name="Wipf D."/>
            <person name="Zambonelli A."/>
            <person name="Paolocci F."/>
            <person name="Nowrousian M."/>
            <person name="Ottonello S."/>
            <person name="Baldrian P."/>
            <person name="Spatafora J.W."/>
            <person name="Henrissat B."/>
            <person name="Nagy L.G."/>
            <person name="Aury J.M."/>
            <person name="Wincker P."/>
            <person name="Grigoriev I.V."/>
            <person name="Bonfante P."/>
            <person name="Martin F.M."/>
        </authorList>
    </citation>
    <scope>NUCLEOTIDE SEQUENCE [LARGE SCALE GENOMIC DNA]</scope>
    <source>
        <strain evidence="2 3">CCBAS932</strain>
    </source>
</reference>
<feature type="compositionally biased region" description="Polar residues" evidence="1">
    <location>
        <begin position="216"/>
        <end position="233"/>
    </location>
</feature>
<evidence type="ECO:0000256" key="1">
    <source>
        <dbReference type="SAM" id="MobiDB-lite"/>
    </source>
</evidence>
<name>A0A3N4KK12_9PEZI</name>
<dbReference type="AlphaFoldDB" id="A0A3N4KK12"/>
<evidence type="ECO:0000313" key="3">
    <source>
        <dbReference type="Proteomes" id="UP000277580"/>
    </source>
</evidence>
<dbReference type="EMBL" id="ML119139">
    <property type="protein sequence ID" value="RPB10904.1"/>
    <property type="molecule type" value="Genomic_DNA"/>
</dbReference>
<sequence length="272" mass="30827">MYLHGMNLSEYLIWEETHDTRPKYLSDMTFLIGSLSALCLFTDHEVSLGKELYLNLALELNRFGFHYVVICLEIVGGLSIDGKLPSLRITKPWPRNRTQSGALHRILPELLSYHHGPPRHNKADLYQPVWKRRRARDMYSSPFGYILQLTDLLMEAGTLALKYVDPTYWWGSNNVQTIQASQLRMTNVHNNTNDVVQYCYTGMPLTEPFSHPLVPSTGQDSEATSLAQDSRSEIGTDSVAVTPTFVVAGLRTSWHSSHSIHGLMHEIPEGKT</sequence>
<gene>
    <name evidence="2" type="ORF">P167DRAFT_546789</name>
</gene>
<dbReference type="InParanoid" id="A0A3N4KK12"/>
<protein>
    <submittedName>
        <fullName evidence="2">Uncharacterized protein</fullName>
    </submittedName>
</protein>
<accession>A0A3N4KK12</accession>
<organism evidence="2 3">
    <name type="scientific">Morchella conica CCBAS932</name>
    <dbReference type="NCBI Taxonomy" id="1392247"/>
    <lineage>
        <taxon>Eukaryota</taxon>
        <taxon>Fungi</taxon>
        <taxon>Dikarya</taxon>
        <taxon>Ascomycota</taxon>
        <taxon>Pezizomycotina</taxon>
        <taxon>Pezizomycetes</taxon>
        <taxon>Pezizales</taxon>
        <taxon>Morchellaceae</taxon>
        <taxon>Morchella</taxon>
    </lineage>
</organism>
<feature type="region of interest" description="Disordered" evidence="1">
    <location>
        <begin position="210"/>
        <end position="233"/>
    </location>
</feature>